<proteinExistence type="predicted"/>
<dbReference type="EMBL" id="OIVN01000164">
    <property type="protein sequence ID" value="SPC75514.1"/>
    <property type="molecule type" value="Genomic_DNA"/>
</dbReference>
<dbReference type="PANTHER" id="PTHR33710:SF77">
    <property type="entry name" value="DNASE I-LIKE SUPERFAMILY PROTEIN"/>
    <property type="match status" value="1"/>
</dbReference>
<evidence type="ECO:0000256" key="1">
    <source>
        <dbReference type="SAM" id="SignalP"/>
    </source>
</evidence>
<evidence type="ECO:0008006" key="3">
    <source>
        <dbReference type="Google" id="ProtNLM"/>
    </source>
</evidence>
<reference evidence="2" key="1">
    <citation type="submission" date="2018-02" db="EMBL/GenBank/DDBJ databases">
        <authorList>
            <person name="Cohen D.B."/>
            <person name="Kent A.D."/>
        </authorList>
    </citation>
    <scope>NUCLEOTIDE SEQUENCE</scope>
</reference>
<feature type="chain" id="PRO_5014970847" description="Endonuclease/exonuclease/phosphatase domain-containing protein" evidence="1">
    <location>
        <begin position="26"/>
        <end position="299"/>
    </location>
</feature>
<name>A0A2N9ELU6_FAGSY</name>
<dbReference type="Gene3D" id="3.60.10.10">
    <property type="entry name" value="Endonuclease/exonuclease/phosphatase"/>
    <property type="match status" value="1"/>
</dbReference>
<evidence type="ECO:0000313" key="2">
    <source>
        <dbReference type="EMBL" id="SPC75514.1"/>
    </source>
</evidence>
<dbReference type="PANTHER" id="PTHR33710">
    <property type="entry name" value="BNAC02G09200D PROTEIN"/>
    <property type="match status" value="1"/>
</dbReference>
<dbReference type="SUPFAM" id="SSF56219">
    <property type="entry name" value="DNase I-like"/>
    <property type="match status" value="1"/>
</dbReference>
<sequence>MRLKSFPAFLVEWLAGLCSPWPSWGSVAVVVFVKCGCDVVGGIVGKAGGLAIFWKAGVEMEEVYSDRFVIALLIYSDPPDAAWLLIAVHGPPYLALRKKFWSLMENIIGSFSGLWLMIGDLNSISGNSEKKGVAQNSHGPIEEWGWLIFAKRLDRGLYNADWQQVFPKARVRQLVAANSDHNPILLDTHLDLSKGARPFRFKAMLTRDDSSYEVVNNAWAIFVEGSQHSQLAKRSQSIRKEFLVWNKYHFGHVKTRIMEIEEKLKLIQDLEPIQDNLKIEAALTLELNEWLECEQLKWK</sequence>
<keyword evidence="1" id="KW-0732">Signal</keyword>
<protein>
    <recommendedName>
        <fullName evidence="3">Endonuclease/exonuclease/phosphatase domain-containing protein</fullName>
    </recommendedName>
</protein>
<gene>
    <name evidence="2" type="ORF">FSB_LOCUS3396</name>
</gene>
<feature type="signal peptide" evidence="1">
    <location>
        <begin position="1"/>
        <end position="25"/>
    </location>
</feature>
<dbReference type="AlphaFoldDB" id="A0A2N9ELU6"/>
<dbReference type="InterPro" id="IPR036691">
    <property type="entry name" value="Endo/exonu/phosph_ase_sf"/>
</dbReference>
<organism evidence="2">
    <name type="scientific">Fagus sylvatica</name>
    <name type="common">Beechnut</name>
    <dbReference type="NCBI Taxonomy" id="28930"/>
    <lineage>
        <taxon>Eukaryota</taxon>
        <taxon>Viridiplantae</taxon>
        <taxon>Streptophyta</taxon>
        <taxon>Embryophyta</taxon>
        <taxon>Tracheophyta</taxon>
        <taxon>Spermatophyta</taxon>
        <taxon>Magnoliopsida</taxon>
        <taxon>eudicotyledons</taxon>
        <taxon>Gunneridae</taxon>
        <taxon>Pentapetalae</taxon>
        <taxon>rosids</taxon>
        <taxon>fabids</taxon>
        <taxon>Fagales</taxon>
        <taxon>Fagaceae</taxon>
        <taxon>Fagus</taxon>
    </lineage>
</organism>
<accession>A0A2N9ELU6</accession>